<protein>
    <recommendedName>
        <fullName evidence="3">Spore coat associated protein CotJA</fullName>
    </recommendedName>
</protein>
<keyword evidence="2" id="KW-1185">Reference proteome</keyword>
<dbReference type="Proteomes" id="UP001519273">
    <property type="component" value="Unassembled WGS sequence"/>
</dbReference>
<accession>A0ABS4GY18</accession>
<gene>
    <name evidence="1" type="ORF">J2Z20_000026</name>
</gene>
<reference evidence="1 2" key="1">
    <citation type="submission" date="2021-03" db="EMBL/GenBank/DDBJ databases">
        <title>Genomic Encyclopedia of Type Strains, Phase IV (KMG-IV): sequencing the most valuable type-strain genomes for metagenomic binning, comparative biology and taxonomic classification.</title>
        <authorList>
            <person name="Goeker M."/>
        </authorList>
    </citation>
    <scope>NUCLEOTIDE SEQUENCE [LARGE SCALE GENOMIC DNA]</scope>
    <source>
        <strain evidence="1 2">DSM 23491</strain>
    </source>
</reference>
<evidence type="ECO:0000313" key="1">
    <source>
        <dbReference type="EMBL" id="MBP1935165.1"/>
    </source>
</evidence>
<proteinExistence type="predicted"/>
<dbReference type="RefSeq" id="WP_209844203.1">
    <property type="nucleotide sequence ID" value="NZ_CBCRVE010000001.1"/>
</dbReference>
<organism evidence="1 2">
    <name type="scientific">Paenibacillus sediminis</name>
    <dbReference type="NCBI Taxonomy" id="664909"/>
    <lineage>
        <taxon>Bacteria</taxon>
        <taxon>Bacillati</taxon>
        <taxon>Bacillota</taxon>
        <taxon>Bacilli</taxon>
        <taxon>Bacillales</taxon>
        <taxon>Paenibacillaceae</taxon>
        <taxon>Paenibacillus</taxon>
    </lineage>
</organism>
<comment type="caution">
    <text evidence="1">The sequence shown here is derived from an EMBL/GenBank/DDBJ whole genome shotgun (WGS) entry which is preliminary data.</text>
</comment>
<name>A0ABS4GY18_9BACL</name>
<evidence type="ECO:0000313" key="2">
    <source>
        <dbReference type="Proteomes" id="UP001519273"/>
    </source>
</evidence>
<evidence type="ECO:0008006" key="3">
    <source>
        <dbReference type="Google" id="ProtNLM"/>
    </source>
</evidence>
<dbReference type="EMBL" id="JAGGKP010000001">
    <property type="protein sequence ID" value="MBP1935165.1"/>
    <property type="molecule type" value="Genomic_DNA"/>
</dbReference>
<sequence>MHQSPKEARWSTHPLLPTGSYAEAGYLAKSCNENSSLLYTQGMVKPMKQFQPRS</sequence>